<reference evidence="1 2" key="1">
    <citation type="submission" date="2017-06" db="EMBL/GenBank/DDBJ databases">
        <title>A platform for efficient transgenesis in Macrostomum lignano, a flatworm model organism for stem cell research.</title>
        <authorList>
            <person name="Berezikov E."/>
        </authorList>
    </citation>
    <scope>NUCLEOTIDE SEQUENCE [LARGE SCALE GENOMIC DNA]</scope>
    <source>
        <strain evidence="1">DV1</strain>
        <tissue evidence="1">Whole organism</tissue>
    </source>
</reference>
<organism evidence="1 2">
    <name type="scientific">Macrostomum lignano</name>
    <dbReference type="NCBI Taxonomy" id="282301"/>
    <lineage>
        <taxon>Eukaryota</taxon>
        <taxon>Metazoa</taxon>
        <taxon>Spiralia</taxon>
        <taxon>Lophotrochozoa</taxon>
        <taxon>Platyhelminthes</taxon>
        <taxon>Rhabditophora</taxon>
        <taxon>Macrostomorpha</taxon>
        <taxon>Macrostomida</taxon>
        <taxon>Macrostomidae</taxon>
        <taxon>Macrostomum</taxon>
    </lineage>
</organism>
<gene>
    <name evidence="1" type="ORF">BOX15_Mlig011550g2</name>
</gene>
<evidence type="ECO:0000313" key="2">
    <source>
        <dbReference type="Proteomes" id="UP000215902"/>
    </source>
</evidence>
<proteinExistence type="predicted"/>
<feature type="non-terminal residue" evidence="1">
    <location>
        <position position="1"/>
    </location>
</feature>
<keyword evidence="2" id="KW-1185">Reference proteome</keyword>
<dbReference type="AlphaFoldDB" id="A0A267H1X3"/>
<dbReference type="Proteomes" id="UP000215902">
    <property type="component" value="Unassembled WGS sequence"/>
</dbReference>
<dbReference type="OrthoDB" id="6241969at2759"/>
<dbReference type="EMBL" id="NIVC01000059">
    <property type="protein sequence ID" value="PAA92265.1"/>
    <property type="molecule type" value="Genomic_DNA"/>
</dbReference>
<protein>
    <submittedName>
        <fullName evidence="1">Uncharacterized protein</fullName>
    </submittedName>
</protein>
<name>A0A267H1X3_9PLAT</name>
<evidence type="ECO:0000313" key="1">
    <source>
        <dbReference type="EMBL" id="PAA92265.1"/>
    </source>
</evidence>
<accession>A0A267H1X3</accession>
<comment type="caution">
    <text evidence="1">The sequence shown here is derived from an EMBL/GenBank/DDBJ whole genome shotgun (WGS) entry which is preliminary data.</text>
</comment>
<sequence>PYTKVPPHPVKRKFDPLVSMVVLRAVTVLGEPVDQDSRNYRSASLSGVGQLEQEAEDIQRSSRLKDNHLLSSVDHILRQSQSPFVMYNRASSLPPQRAGSVQRFASPSPYDANTANFYYLPTSHLRASSVTRSAIHDTQSALDGCRKVLRRSSVSGGSGVNEFGQSGYSPATTRAINHAYAGSGVQVRIRNIPLPRRPGGGGGGVLGDGVLPNSAERRRIERHLDSLVSYEMPSAENFTNMKNRLRDVNEKVLQHKLMMDRYTGVDLNPQSSVDERINDKYLELVSRMPELERNLNPGRRCSADYSNSNNYAVKGYSQGLLPGGGPPVSELRGRIRRLITRSRHDPNYFRQ</sequence>